<evidence type="ECO:0000256" key="3">
    <source>
        <dbReference type="ARBA" id="ARBA00009743"/>
    </source>
</evidence>
<keyword evidence="9" id="KW-0325">Glycoprotein</keyword>
<feature type="chain" id="PRO_5044001390" description="Alpha-galactosidase" evidence="12">
    <location>
        <begin position="20"/>
        <end position="464"/>
    </location>
</feature>
<dbReference type="PANTHER" id="PTHR11452:SF75">
    <property type="entry name" value="ALPHA-GALACTOSIDASE MEL1"/>
    <property type="match status" value="1"/>
</dbReference>
<evidence type="ECO:0000259" key="13">
    <source>
        <dbReference type="Pfam" id="PF17801"/>
    </source>
</evidence>
<feature type="domain" description="Alpha galactosidase C-terminal" evidence="13">
    <location>
        <begin position="316"/>
        <end position="379"/>
    </location>
</feature>
<evidence type="ECO:0000256" key="1">
    <source>
        <dbReference type="ARBA" id="ARBA00001255"/>
    </source>
</evidence>
<dbReference type="Proteomes" id="UP001324427">
    <property type="component" value="Unassembled WGS sequence"/>
</dbReference>
<sequence length="464" mass="51019">MLSKAALTAAALLASQASAVLMHNGVAVTPQMGWDNWNAFGCDVSEDLLLGTANRMVELGLRDVGYYYIVLDDCWSTGRYPNGTLMPDFTKFPNGMAHVASQIHALGLGFGMYSDAGKYTCGQYTGSLGYEQLDANTFAEWGVDYLKYDNCYNEGQSGNANISYARYDKMSQALNDTGRQILYSMCNWGQDHPWDWAYLIANSWRATGDIYDSFDRPDVRCPCSEEQGFDCAFPGFHCSVMNIGGQTDDEYKIHMTMWAALKSPLIMGTDIRSLDANAYTIYTNPAILALSQDTAGASAQRRWRYYVPSTDMYGGGEIQMWSGNLAQGDYVMILLNAANQDMMMNATLADVFLDQGAAISTEAKSSWDVYDLWANRMPNATANMILETNSTVGAMNGTSYLYNATAQSYADGLAKNDTLLMGTHVGTWQAGAQSTWSAMVPSHGVMAYRLRPQGAPTVTKRDEL</sequence>
<keyword evidence="10 11" id="KW-0326">Glycosidase</keyword>
<dbReference type="SUPFAM" id="SSF51011">
    <property type="entry name" value="Glycosyl hydrolase domain"/>
    <property type="match status" value="1"/>
</dbReference>
<evidence type="ECO:0000256" key="2">
    <source>
        <dbReference type="ARBA" id="ARBA00004613"/>
    </source>
</evidence>
<evidence type="ECO:0000313" key="15">
    <source>
        <dbReference type="Proteomes" id="UP001324427"/>
    </source>
</evidence>
<evidence type="ECO:0000256" key="8">
    <source>
        <dbReference type="ARBA" id="ARBA00023157"/>
    </source>
</evidence>
<comment type="similarity">
    <text evidence="3 11">Belongs to the glycosyl hydrolase 27 family.</text>
</comment>
<dbReference type="InterPro" id="IPR002241">
    <property type="entry name" value="Glyco_hydro_27"/>
</dbReference>
<gene>
    <name evidence="14" type="ORF">LTR36_001494</name>
</gene>
<comment type="caution">
    <text evidence="14">The sequence shown here is derived from an EMBL/GenBank/DDBJ whole genome shotgun (WGS) entry which is preliminary data.</text>
</comment>
<dbReference type="InterPro" id="IPR006215">
    <property type="entry name" value="Glyco_hydro_melibiase"/>
</dbReference>
<dbReference type="Gene3D" id="2.60.40.1180">
    <property type="entry name" value="Golgi alpha-mannosidase II"/>
    <property type="match status" value="1"/>
</dbReference>
<dbReference type="Pfam" id="PF16499">
    <property type="entry name" value="Melibiase_2"/>
    <property type="match status" value="1"/>
</dbReference>
<keyword evidence="15" id="KW-1185">Reference proteome</keyword>
<proteinExistence type="inferred from homology"/>
<keyword evidence="7 11" id="KW-0378">Hydrolase</keyword>
<evidence type="ECO:0000313" key="14">
    <source>
        <dbReference type="EMBL" id="KAK4546762.1"/>
    </source>
</evidence>
<accession>A0AAV9JMI9</accession>
<evidence type="ECO:0000256" key="10">
    <source>
        <dbReference type="ARBA" id="ARBA00023295"/>
    </source>
</evidence>
<evidence type="ECO:0000256" key="12">
    <source>
        <dbReference type="SAM" id="SignalP"/>
    </source>
</evidence>
<keyword evidence="6 12" id="KW-0732">Signal</keyword>
<dbReference type="InterPro" id="IPR041233">
    <property type="entry name" value="Melibiase_C"/>
</dbReference>
<keyword evidence="5" id="KW-0964">Secreted</keyword>
<dbReference type="GO" id="GO:0004557">
    <property type="term" value="F:alpha-galactosidase activity"/>
    <property type="evidence" value="ECO:0007669"/>
    <property type="project" value="UniProtKB-EC"/>
</dbReference>
<keyword evidence="8 11" id="KW-1015">Disulfide bond</keyword>
<dbReference type="InterPro" id="IPR013785">
    <property type="entry name" value="Aldolase_TIM"/>
</dbReference>
<evidence type="ECO:0000256" key="6">
    <source>
        <dbReference type="ARBA" id="ARBA00022729"/>
    </source>
</evidence>
<evidence type="ECO:0000256" key="9">
    <source>
        <dbReference type="ARBA" id="ARBA00023180"/>
    </source>
</evidence>
<evidence type="ECO:0000256" key="5">
    <source>
        <dbReference type="ARBA" id="ARBA00022525"/>
    </source>
</evidence>
<comment type="catalytic activity">
    <reaction evidence="1 11">
        <text>Hydrolysis of terminal, non-reducing alpha-D-galactose residues in alpha-D-galactosides, including galactose oligosaccharides, galactomannans and galactolipids.</text>
        <dbReference type="EC" id="3.2.1.22"/>
    </reaction>
</comment>
<dbReference type="GO" id="GO:0005975">
    <property type="term" value="P:carbohydrate metabolic process"/>
    <property type="evidence" value="ECO:0007669"/>
    <property type="project" value="InterPro"/>
</dbReference>
<dbReference type="Gene3D" id="3.20.20.70">
    <property type="entry name" value="Aldolase class I"/>
    <property type="match status" value="1"/>
</dbReference>
<dbReference type="PRINTS" id="PR00748">
    <property type="entry name" value="MELIBIASE"/>
</dbReference>
<organism evidence="14 15">
    <name type="scientific">Oleoguttula mirabilis</name>
    <dbReference type="NCBI Taxonomy" id="1507867"/>
    <lineage>
        <taxon>Eukaryota</taxon>
        <taxon>Fungi</taxon>
        <taxon>Dikarya</taxon>
        <taxon>Ascomycota</taxon>
        <taxon>Pezizomycotina</taxon>
        <taxon>Dothideomycetes</taxon>
        <taxon>Dothideomycetidae</taxon>
        <taxon>Mycosphaerellales</taxon>
        <taxon>Teratosphaeriaceae</taxon>
        <taxon>Oleoguttula</taxon>
    </lineage>
</organism>
<dbReference type="InterPro" id="IPR013780">
    <property type="entry name" value="Glyco_hydro_b"/>
</dbReference>
<comment type="subcellular location">
    <subcellularLocation>
        <location evidence="2">Secreted</location>
    </subcellularLocation>
</comment>
<feature type="signal peptide" evidence="12">
    <location>
        <begin position="1"/>
        <end position="19"/>
    </location>
</feature>
<dbReference type="EC" id="3.2.1.22" evidence="4 11"/>
<protein>
    <recommendedName>
        <fullName evidence="4 11">Alpha-galactosidase</fullName>
        <ecNumber evidence="4 11">3.2.1.22</ecNumber>
    </recommendedName>
    <alternativeName>
        <fullName evidence="11">Melibiase</fullName>
    </alternativeName>
</protein>
<dbReference type="PANTHER" id="PTHR11452">
    <property type="entry name" value="ALPHA-GALACTOSIDASE/ALPHA-N-ACETYLGALACTOSAMINIDASE"/>
    <property type="match status" value="1"/>
</dbReference>
<dbReference type="Pfam" id="PF17801">
    <property type="entry name" value="Melibiase_C"/>
    <property type="match status" value="1"/>
</dbReference>
<dbReference type="PRINTS" id="PR00740">
    <property type="entry name" value="GLHYDRLASE27"/>
</dbReference>
<dbReference type="InterPro" id="IPR017853">
    <property type="entry name" value="GH"/>
</dbReference>
<dbReference type="SUPFAM" id="SSF51445">
    <property type="entry name" value="(Trans)glycosidases"/>
    <property type="match status" value="1"/>
</dbReference>
<name>A0AAV9JMI9_9PEZI</name>
<dbReference type="CDD" id="cd14792">
    <property type="entry name" value="GH27"/>
    <property type="match status" value="1"/>
</dbReference>
<evidence type="ECO:0000256" key="11">
    <source>
        <dbReference type="RuleBase" id="RU361168"/>
    </source>
</evidence>
<dbReference type="EMBL" id="JAVFHQ010000013">
    <property type="protein sequence ID" value="KAK4546762.1"/>
    <property type="molecule type" value="Genomic_DNA"/>
</dbReference>
<dbReference type="AlphaFoldDB" id="A0AAV9JMI9"/>
<dbReference type="GO" id="GO:0005576">
    <property type="term" value="C:extracellular region"/>
    <property type="evidence" value="ECO:0007669"/>
    <property type="project" value="UniProtKB-SubCell"/>
</dbReference>
<evidence type="ECO:0000256" key="4">
    <source>
        <dbReference type="ARBA" id="ARBA00012755"/>
    </source>
</evidence>
<reference evidence="14 15" key="1">
    <citation type="submission" date="2021-11" db="EMBL/GenBank/DDBJ databases">
        <title>Black yeast isolated from Biological Soil Crust.</title>
        <authorList>
            <person name="Kurbessoian T."/>
        </authorList>
    </citation>
    <scope>NUCLEOTIDE SEQUENCE [LARGE SCALE GENOMIC DNA]</scope>
    <source>
        <strain evidence="14 15">CCFEE 5522</strain>
    </source>
</reference>
<evidence type="ECO:0000256" key="7">
    <source>
        <dbReference type="ARBA" id="ARBA00022801"/>
    </source>
</evidence>